<dbReference type="AlphaFoldDB" id="A0A9E7I8M9"/>
<evidence type="ECO:0000313" key="3">
    <source>
        <dbReference type="Proteomes" id="UP001055439"/>
    </source>
</evidence>
<accession>A0A9E7I8M9</accession>
<keyword evidence="3" id="KW-1185">Reference proteome</keyword>
<evidence type="ECO:0000256" key="1">
    <source>
        <dbReference type="SAM" id="SignalP"/>
    </source>
</evidence>
<name>A0A9E7I8M9_9LILI</name>
<feature type="signal peptide" evidence="1">
    <location>
        <begin position="1"/>
        <end position="23"/>
    </location>
</feature>
<reference evidence="2" key="1">
    <citation type="submission" date="2022-05" db="EMBL/GenBank/DDBJ databases">
        <title>The Musa troglodytarum L. genome provides insights into the mechanism of non-climacteric behaviour and enrichment of carotenoids.</title>
        <authorList>
            <person name="Wang J."/>
        </authorList>
    </citation>
    <scope>NUCLEOTIDE SEQUENCE</scope>
    <source>
        <tissue evidence="2">Leaf</tissue>
    </source>
</reference>
<evidence type="ECO:0000313" key="2">
    <source>
        <dbReference type="EMBL" id="URE48060.1"/>
    </source>
</evidence>
<gene>
    <name evidence="2" type="ORF">MUK42_14141</name>
</gene>
<keyword evidence="1" id="KW-0732">Signal</keyword>
<proteinExistence type="predicted"/>
<protein>
    <submittedName>
        <fullName evidence="2">Uncharacterized protein</fullName>
    </submittedName>
</protein>
<sequence length="75" mass="8216">MSQTNCIGLFGVMLITVPAPVVPNEQVRSSDIKDGTALFVCVEKKTEIHIQSTSARQNLMSGYQCRKLAPQAHQV</sequence>
<dbReference type="EMBL" id="CP097511">
    <property type="protein sequence ID" value="URE48060.1"/>
    <property type="molecule type" value="Genomic_DNA"/>
</dbReference>
<dbReference type="Proteomes" id="UP001055439">
    <property type="component" value="Chromosome 9"/>
</dbReference>
<organism evidence="2 3">
    <name type="scientific">Musa troglodytarum</name>
    <name type="common">fe'i banana</name>
    <dbReference type="NCBI Taxonomy" id="320322"/>
    <lineage>
        <taxon>Eukaryota</taxon>
        <taxon>Viridiplantae</taxon>
        <taxon>Streptophyta</taxon>
        <taxon>Embryophyta</taxon>
        <taxon>Tracheophyta</taxon>
        <taxon>Spermatophyta</taxon>
        <taxon>Magnoliopsida</taxon>
        <taxon>Liliopsida</taxon>
        <taxon>Zingiberales</taxon>
        <taxon>Musaceae</taxon>
        <taxon>Musa</taxon>
    </lineage>
</organism>
<feature type="chain" id="PRO_5039615095" evidence="1">
    <location>
        <begin position="24"/>
        <end position="75"/>
    </location>
</feature>